<dbReference type="InterPro" id="IPR052714">
    <property type="entry name" value="MFS_Exporter"/>
</dbReference>
<dbReference type="InterPro" id="IPR036259">
    <property type="entry name" value="MFS_trans_sf"/>
</dbReference>
<feature type="transmembrane region" description="Helical" evidence="6">
    <location>
        <begin position="21"/>
        <end position="41"/>
    </location>
</feature>
<feature type="transmembrane region" description="Helical" evidence="6">
    <location>
        <begin position="150"/>
        <end position="172"/>
    </location>
</feature>
<dbReference type="PRINTS" id="PR01035">
    <property type="entry name" value="TCRTETA"/>
</dbReference>
<feature type="domain" description="Major facilitator superfamily (MFS) profile" evidence="7">
    <location>
        <begin position="17"/>
        <end position="403"/>
    </location>
</feature>
<dbReference type="PROSITE" id="PS00216">
    <property type="entry name" value="SUGAR_TRANSPORT_1"/>
    <property type="match status" value="1"/>
</dbReference>
<feature type="transmembrane region" description="Helical" evidence="6">
    <location>
        <begin position="291"/>
        <end position="309"/>
    </location>
</feature>
<dbReference type="AlphaFoldDB" id="A0A2H1IXE6"/>
<feature type="transmembrane region" description="Helical" evidence="6">
    <location>
        <begin position="259"/>
        <end position="279"/>
    </location>
</feature>
<dbReference type="InterPro" id="IPR011701">
    <property type="entry name" value="MFS"/>
</dbReference>
<sequence length="413" mass="43851">MSLFPADSRKRDRIPVARAKLWTKDFIVGIGLNLTMSMVFYLLMTSMAGYAVARFSAGEAAAGFASSSFVVGAVIARVLTGKYLDFIGRRKLLIITMAVSVLASLAYIFAGDLTLLLTLRIVHGIAFGAGNTAIMTAIQSIIPASRRGEGTGYFGTATTLSTALGPYLGVILPREFDFVMLFVASAFMSVLALICCLLIRLPVQEISDYQRRTKWHLKLGTLVDRDGLRIGSVMLLAGTAYAAALVFLAGYAAEHGVASAASLFFVAFAVASLFARLFVGRLQDTLGDNAVIFPVFIADIAGNVLLALWPTMTGIVLAGVLIGLGFGSLMPCMQAITVKSVPMNRVPVATASFFLLLDAGSGIGPVVLGFLYPFTGGNGMFLVCAGLVVVAIGVYVWVHGRRRGGRPGREYLT</sequence>
<dbReference type="InterPro" id="IPR001958">
    <property type="entry name" value="Tet-R_TetA/multi-R_MdtG-like"/>
</dbReference>
<gene>
    <name evidence="8" type="ORF">BLIN101_01670</name>
</gene>
<comment type="similarity">
    <text evidence="2">Belongs to the major facilitator superfamily. TCR/Tet family.</text>
</comment>
<dbReference type="PANTHER" id="PTHR23531">
    <property type="entry name" value="QUINOLENE RESISTANCE PROTEIN NORA"/>
    <property type="match status" value="1"/>
</dbReference>
<organism evidence="8 9">
    <name type="scientific">Brevibacterium linens</name>
    <dbReference type="NCBI Taxonomy" id="1703"/>
    <lineage>
        <taxon>Bacteria</taxon>
        <taxon>Bacillati</taxon>
        <taxon>Actinomycetota</taxon>
        <taxon>Actinomycetes</taxon>
        <taxon>Micrococcales</taxon>
        <taxon>Brevibacteriaceae</taxon>
        <taxon>Brevibacterium</taxon>
    </lineage>
</organism>
<dbReference type="Pfam" id="PF07690">
    <property type="entry name" value="MFS_1"/>
    <property type="match status" value="2"/>
</dbReference>
<dbReference type="PANTHER" id="PTHR23531:SF1">
    <property type="entry name" value="QUINOLENE RESISTANCE PROTEIN NORA"/>
    <property type="match status" value="1"/>
</dbReference>
<accession>A0A2H1IXE6</accession>
<evidence type="ECO:0000256" key="3">
    <source>
        <dbReference type="ARBA" id="ARBA00022692"/>
    </source>
</evidence>
<dbReference type="Proteomes" id="UP000234498">
    <property type="component" value="Unassembled WGS sequence"/>
</dbReference>
<evidence type="ECO:0000256" key="1">
    <source>
        <dbReference type="ARBA" id="ARBA00004651"/>
    </source>
</evidence>
<name>A0A2H1IXE6_BRELN</name>
<comment type="subcellular location">
    <subcellularLocation>
        <location evidence="1">Cell membrane</location>
        <topology evidence="1">Multi-pass membrane protein</topology>
    </subcellularLocation>
</comment>
<proteinExistence type="inferred from homology"/>
<evidence type="ECO:0000256" key="2">
    <source>
        <dbReference type="ARBA" id="ARBA00007520"/>
    </source>
</evidence>
<dbReference type="PROSITE" id="PS50850">
    <property type="entry name" value="MFS"/>
    <property type="match status" value="1"/>
</dbReference>
<feature type="transmembrane region" description="Helical" evidence="6">
    <location>
        <begin position="315"/>
        <end position="336"/>
    </location>
</feature>
<evidence type="ECO:0000256" key="5">
    <source>
        <dbReference type="ARBA" id="ARBA00023136"/>
    </source>
</evidence>
<feature type="transmembrane region" description="Helical" evidence="6">
    <location>
        <begin position="348"/>
        <end position="374"/>
    </location>
</feature>
<evidence type="ECO:0000256" key="6">
    <source>
        <dbReference type="SAM" id="Phobius"/>
    </source>
</evidence>
<keyword evidence="5 6" id="KW-0472">Membrane</keyword>
<feature type="transmembrane region" description="Helical" evidence="6">
    <location>
        <begin position="178"/>
        <end position="203"/>
    </location>
</feature>
<dbReference type="GO" id="GO:0005886">
    <property type="term" value="C:plasma membrane"/>
    <property type="evidence" value="ECO:0007669"/>
    <property type="project" value="UniProtKB-SubCell"/>
</dbReference>
<feature type="transmembrane region" description="Helical" evidence="6">
    <location>
        <begin position="116"/>
        <end position="138"/>
    </location>
</feature>
<feature type="transmembrane region" description="Helical" evidence="6">
    <location>
        <begin position="380"/>
        <end position="398"/>
    </location>
</feature>
<protein>
    <submittedName>
        <fullName evidence="8">Predicted arabinose efflux permease, MFS family</fullName>
    </submittedName>
</protein>
<evidence type="ECO:0000259" key="7">
    <source>
        <dbReference type="PROSITE" id="PS50850"/>
    </source>
</evidence>
<evidence type="ECO:0000313" key="9">
    <source>
        <dbReference type="Proteomes" id="UP000234498"/>
    </source>
</evidence>
<evidence type="ECO:0000313" key="8">
    <source>
        <dbReference type="EMBL" id="SMX79652.1"/>
    </source>
</evidence>
<evidence type="ECO:0000256" key="4">
    <source>
        <dbReference type="ARBA" id="ARBA00022989"/>
    </source>
</evidence>
<dbReference type="EMBL" id="FXZA01000007">
    <property type="protein sequence ID" value="SMX79652.1"/>
    <property type="molecule type" value="Genomic_DNA"/>
</dbReference>
<feature type="transmembrane region" description="Helical" evidence="6">
    <location>
        <begin position="61"/>
        <end position="80"/>
    </location>
</feature>
<keyword evidence="4 6" id="KW-1133">Transmembrane helix</keyword>
<dbReference type="SUPFAM" id="SSF103473">
    <property type="entry name" value="MFS general substrate transporter"/>
    <property type="match status" value="1"/>
</dbReference>
<feature type="transmembrane region" description="Helical" evidence="6">
    <location>
        <begin position="92"/>
        <end position="110"/>
    </location>
</feature>
<keyword evidence="3 6" id="KW-0812">Transmembrane</keyword>
<feature type="transmembrane region" description="Helical" evidence="6">
    <location>
        <begin position="233"/>
        <end position="253"/>
    </location>
</feature>
<dbReference type="CDD" id="cd17489">
    <property type="entry name" value="MFS_YfcJ_like"/>
    <property type="match status" value="1"/>
</dbReference>
<reference evidence="8 9" key="1">
    <citation type="submission" date="2017-03" db="EMBL/GenBank/DDBJ databases">
        <authorList>
            <person name="Afonso C.L."/>
            <person name="Miller P.J."/>
            <person name="Scott M.A."/>
            <person name="Spackman E."/>
            <person name="Goraichik I."/>
            <person name="Dimitrov K.M."/>
            <person name="Suarez D.L."/>
            <person name="Swayne D.E."/>
        </authorList>
    </citation>
    <scope>NUCLEOTIDE SEQUENCE [LARGE SCALE GENOMIC DNA]</scope>
    <source>
        <strain evidence="8 9">Mu101</strain>
    </source>
</reference>
<dbReference type="Gene3D" id="1.20.1250.20">
    <property type="entry name" value="MFS general substrate transporter like domains"/>
    <property type="match status" value="1"/>
</dbReference>
<dbReference type="InterPro" id="IPR005829">
    <property type="entry name" value="Sugar_transporter_CS"/>
</dbReference>
<dbReference type="GO" id="GO:0022857">
    <property type="term" value="F:transmembrane transporter activity"/>
    <property type="evidence" value="ECO:0007669"/>
    <property type="project" value="InterPro"/>
</dbReference>
<dbReference type="InterPro" id="IPR020846">
    <property type="entry name" value="MFS_dom"/>
</dbReference>